<dbReference type="Pfam" id="PF25339">
    <property type="entry name" value="C2_C2CD3_N"/>
    <property type="match status" value="1"/>
</dbReference>
<dbReference type="InterPro" id="IPR057537">
    <property type="entry name" value="C2_C2CD3_N"/>
</dbReference>
<feature type="compositionally biased region" description="Polar residues" evidence="1">
    <location>
        <begin position="2050"/>
        <end position="2066"/>
    </location>
</feature>
<protein>
    <submittedName>
        <fullName evidence="4">C2 domain-containing protein 3 isoform X1</fullName>
    </submittedName>
</protein>
<dbReference type="GO" id="GO:0034451">
    <property type="term" value="C:centriolar satellite"/>
    <property type="evidence" value="ECO:0007669"/>
    <property type="project" value="TreeGrafter"/>
</dbReference>
<feature type="region of interest" description="Disordered" evidence="1">
    <location>
        <begin position="421"/>
        <end position="455"/>
    </location>
</feature>
<feature type="domain" description="C2" evidence="2">
    <location>
        <begin position="1112"/>
        <end position="1281"/>
    </location>
</feature>
<feature type="compositionally biased region" description="Polar residues" evidence="1">
    <location>
        <begin position="1557"/>
        <end position="1574"/>
    </location>
</feature>
<dbReference type="GO" id="GO:0005814">
    <property type="term" value="C:centriole"/>
    <property type="evidence" value="ECO:0007669"/>
    <property type="project" value="TreeGrafter"/>
</dbReference>
<dbReference type="CDD" id="cd00030">
    <property type="entry name" value="C2"/>
    <property type="match status" value="1"/>
</dbReference>
<accession>A0A6P3WCS3</accession>
<dbReference type="GO" id="GO:0061511">
    <property type="term" value="P:centriole elongation"/>
    <property type="evidence" value="ECO:0007669"/>
    <property type="project" value="TreeGrafter"/>
</dbReference>
<feature type="compositionally biased region" description="Polar residues" evidence="1">
    <location>
        <begin position="692"/>
        <end position="716"/>
    </location>
</feature>
<feature type="region of interest" description="Disordered" evidence="1">
    <location>
        <begin position="1328"/>
        <end position="1347"/>
    </location>
</feature>
<name>A0A6P3WCS3_CLUHA</name>
<feature type="compositionally biased region" description="Basic and acidic residues" evidence="1">
    <location>
        <begin position="1781"/>
        <end position="1804"/>
    </location>
</feature>
<feature type="compositionally biased region" description="Polar residues" evidence="1">
    <location>
        <begin position="1969"/>
        <end position="1981"/>
    </location>
</feature>
<organism evidence="3 4">
    <name type="scientific">Clupea harengus</name>
    <name type="common">Atlantic herring</name>
    <dbReference type="NCBI Taxonomy" id="7950"/>
    <lineage>
        <taxon>Eukaryota</taxon>
        <taxon>Metazoa</taxon>
        <taxon>Chordata</taxon>
        <taxon>Craniata</taxon>
        <taxon>Vertebrata</taxon>
        <taxon>Euteleostomi</taxon>
        <taxon>Actinopterygii</taxon>
        <taxon>Neopterygii</taxon>
        <taxon>Teleostei</taxon>
        <taxon>Clupei</taxon>
        <taxon>Clupeiformes</taxon>
        <taxon>Clupeoidei</taxon>
        <taxon>Clupeidae</taxon>
        <taxon>Clupea</taxon>
    </lineage>
</organism>
<feature type="region of interest" description="Disordered" evidence="1">
    <location>
        <begin position="1"/>
        <end position="26"/>
    </location>
</feature>
<dbReference type="Pfam" id="PF00168">
    <property type="entry name" value="C2"/>
    <property type="match status" value="3"/>
</dbReference>
<feature type="compositionally biased region" description="Basic and acidic residues" evidence="1">
    <location>
        <begin position="2141"/>
        <end position="2152"/>
    </location>
</feature>
<feature type="compositionally biased region" description="Polar residues" evidence="1">
    <location>
        <begin position="1808"/>
        <end position="1825"/>
    </location>
</feature>
<feature type="domain" description="C2" evidence="2">
    <location>
        <begin position="1575"/>
        <end position="1703"/>
    </location>
</feature>
<proteinExistence type="predicted"/>
<feature type="compositionally biased region" description="Polar residues" evidence="1">
    <location>
        <begin position="1857"/>
        <end position="1877"/>
    </location>
</feature>
<dbReference type="PANTHER" id="PTHR21254:SF1">
    <property type="entry name" value="C2 DOMAIN-CONTAINING PROTEIN 3"/>
    <property type="match status" value="1"/>
</dbReference>
<dbReference type="CTD" id="26005"/>
<dbReference type="SUPFAM" id="SSF49562">
    <property type="entry name" value="C2 domain (Calcium/lipid-binding domain, CaLB)"/>
    <property type="match status" value="3"/>
</dbReference>
<dbReference type="PANTHER" id="PTHR21254">
    <property type="entry name" value="C2 DOMAIN-CONTAINING PROTEIN 3"/>
    <property type="match status" value="1"/>
</dbReference>
<feature type="compositionally biased region" description="Basic and acidic residues" evidence="1">
    <location>
        <begin position="2091"/>
        <end position="2105"/>
    </location>
</feature>
<gene>
    <name evidence="4" type="primary">c2cd3</name>
</gene>
<evidence type="ECO:0000313" key="3">
    <source>
        <dbReference type="Proteomes" id="UP000515152"/>
    </source>
</evidence>
<dbReference type="OrthoDB" id="79771at2759"/>
<evidence type="ECO:0000259" key="2">
    <source>
        <dbReference type="PROSITE" id="PS50004"/>
    </source>
</evidence>
<feature type="compositionally biased region" description="Acidic residues" evidence="1">
    <location>
        <begin position="1328"/>
        <end position="1341"/>
    </location>
</feature>
<feature type="region of interest" description="Disordered" evidence="1">
    <location>
        <begin position="638"/>
        <end position="734"/>
    </location>
</feature>
<evidence type="ECO:0000256" key="1">
    <source>
        <dbReference type="SAM" id="MobiDB-lite"/>
    </source>
</evidence>
<feature type="compositionally biased region" description="Acidic residues" evidence="1">
    <location>
        <begin position="2019"/>
        <end position="2043"/>
    </location>
</feature>
<reference evidence="4" key="1">
    <citation type="submission" date="2025-08" db="UniProtKB">
        <authorList>
            <consortium name="RefSeq"/>
        </authorList>
    </citation>
    <scope>IDENTIFICATION</scope>
</reference>
<dbReference type="PROSITE" id="PS50004">
    <property type="entry name" value="C2"/>
    <property type="match status" value="3"/>
</dbReference>
<feature type="compositionally biased region" description="Basic residues" evidence="1">
    <location>
        <begin position="1"/>
        <end position="17"/>
    </location>
</feature>
<dbReference type="Gene3D" id="2.60.40.150">
    <property type="entry name" value="C2 domain"/>
    <property type="match status" value="2"/>
</dbReference>
<feature type="compositionally biased region" description="Low complexity" evidence="1">
    <location>
        <begin position="723"/>
        <end position="734"/>
    </location>
</feature>
<feature type="region of interest" description="Disordered" evidence="1">
    <location>
        <begin position="2247"/>
        <end position="2276"/>
    </location>
</feature>
<dbReference type="SMART" id="SM00239">
    <property type="entry name" value="C2"/>
    <property type="match status" value="4"/>
</dbReference>
<dbReference type="InterPro" id="IPR035892">
    <property type="entry name" value="C2_domain_sf"/>
</dbReference>
<feature type="compositionally biased region" description="Acidic residues" evidence="1">
    <location>
        <begin position="1540"/>
        <end position="1552"/>
    </location>
</feature>
<feature type="region of interest" description="Disordered" evidence="1">
    <location>
        <begin position="488"/>
        <end position="510"/>
    </location>
</feature>
<dbReference type="InterPro" id="IPR000008">
    <property type="entry name" value="C2_dom"/>
</dbReference>
<feature type="region of interest" description="Disordered" evidence="1">
    <location>
        <begin position="1525"/>
        <end position="1589"/>
    </location>
</feature>
<sequence length="2293" mass="250980">MKNKKIKSTKAGVNRKRVPSDVSTSTSLPPLVEGHLRCFLRVTVSRVLWTITKPPQNPQIRIRWWGESCSGTLFRPRDGSLVAQKGIQSTARFPVRCGPKQFTSYLTDMGTLVLDVVTKPDHLPVARAQITGLSRLSLSNSISGFFTVVSPTSEKMGELQVMLALEPLTESYDSSSSVPTPDMSIDAAPKTLSDHNVLVVPSRPRSLSGKESLASSTAHTPRGVDHLYFQEKQSGLSSHVHFRLEGEKPTGAPDGPLCSAQCPQSNDLLSALLERGSKLREAMVMSTLRTELDCDLALKDTPLPLPKDNIRSTSLPPLLPSSGRLFHELLNLDLSPPQRPLSPTAPDVPECTADNEHRAVELLLGSINGSLLEAWDGEGSPPASLSAYSSLCLDSELNDPQYDESLLENLFYKAPICDSSDHDGELEDGGKSPRNLGDKRERTKHNRTPEDQRFPEGRDLLAGLSLDRITTLGGVRLARVTVHSLAVPADSPPTTPQKITGRGRPPRPLSTKRCSYSVEYVFPVSPSSQTALSELSRVVSSKVTGGVVKFLQRIVFPVHFNGAALEKWWQTDLTFNIYSRKSTQKKPVLIGTAAFPLRSVLESQDLGHTVSLPVHSTQGSAATVGPMKVSVLLAEDSQDFTTKKKPSADSKRTLSSDVVSRKPLSPHRADPSSRPQSTAPGSERDPPAVQGRLSQRDTSPAPTVSFSQSVRPTNLTSSPPRPGVRSSPRGPAEGVELAEEDEEVLLHALLMVPDGKDLSCGPSVHPPNVYLNCKLFGSDETARSVVSWGQTNPAFSFVQVAPVALTPRLLERMKNNMMVIEVWQKVGSQSQDQLLGLVKLPLHQFYMSFRDNKITHLLLQAQYPVMAVDSHMPIVDVFSGSVRGSLRVLLAMGLAQQIVSVQRTREEEMSPVAQVPRPSHLLDHLPQRDTKLSVGVAEALTEHVFVVRVEKVRGLAPLQSTVWGEADCYVQYSFPTQEDESKQQADPDIIESSVTLKPFRSATTLCVPDPIFGHSETHVLLAPPGVPVQKLLLSSLSSQGLRSGGGIQFDVWCRYYYPNVRDQHVAKGLLLLSKLCGMVTMQRQQQQQTDGQLFSLPLIPRTEGNTTHQPPPSGFLDVSIQYKHRPFRSAGSRGGTGAGRSVTMLVQIHRAAGLKAAARAVASVDPSLRYFADAGVNAYASLQLSFLSESERVCTRVVAATFCPEFSHQVEVPCSLLVQREGAVTHSLAELLQDAEAVLIVHNRDHRKGACASRSKEAVLGTIRIPLADLIHKRTGISGWFGLSLPQGISPTQAPQCSVGGLELSLSFAHHSDRERVVKAARGIGWDLDDGDEDDGEDADDDHARARSVSVSVSVPRAWLPLRCLVLPGDSSLLRSTYCYFRYKLYDRDSCYSDLRHPTLDKRPGAGEEDEEDYDEGQDEGVAMTTVAFEGCFTVGLRKSQPLRWYLREERLEVQMWAAYGKGKGNRPCDTDCLVGSAFVDLSALARPSTQKQTISGVYPLFRRSAADLSGAAIRVHITMTPGPAVAEYDSDPQGVLSPAEDEEGEQEEEWEALATVGTSRQSRTYSRAGTKTAMSREPPTSPGPEAREEDTFQVTITVDRAMHLSLKGCPLSERSGGVPGYCVSYATAGPAGTVSTDVVQNSSCPVWDHQQESLLSKQLLLDPQQSLVFKVWHKGDVERVIGFATVDLSPLLSGFQAVCGWYNITDFSGQCQGQLKVAIAPLRGVHELRGQRQAPSVEAAKDSSAVLSGLPLCYQTSGLYSSFPSHISRHTEQRINASPERLERLRPESRSSHQHEEHVDNVRLFHQSLQEGQQRAPQPGTSAGDSDPSRSVLFSALRRNLSELDDIQRYFSSKLSTPTFPTLSQREGGSSAPQQRQVEHSDSDADAQHLLLKSSRLVGEVNSIISGLSESHTHLSNLSGLPPRPEREARPSVDQQAGSRVAPPSSEAPDSPPFSPRDCRTPEGDDPSLTSYDPTVTSKLLVQAEEPQSDNRNSPSLEELQGCFSEEEIEEQNKPEEEKGEEDEEEEEEEEEDDDEEFEETLLEPRTLNDVTSLTDRTSPWTSLASDPDLCSLEGLEELEERPSRGLRRSSLEEEERGHIRESSQMESLLAYTSIKPHGLQDSDSEASDAGGSDADDTLTETRRTPERLEQEECMSPTQHGDLSSGTEETTTPRGPGCPDAEGETSVMSASSECSTSPKQDSAADVDQRKEKLYDVMDIPNFFLPTQHLEASMRALRLAPIFPLATSEPETSPTTGVPHRTRPKPKFTPSAANREETKRIAKIFASRFKDEH</sequence>
<dbReference type="RefSeq" id="XP_012695401.2">
    <property type="nucleotide sequence ID" value="XM_012839947.3"/>
</dbReference>
<feature type="domain" description="C2" evidence="2">
    <location>
        <begin position="728"/>
        <end position="856"/>
    </location>
</feature>
<evidence type="ECO:0000313" key="4">
    <source>
        <dbReference type="RefSeq" id="XP_012695401.2"/>
    </source>
</evidence>
<feature type="region of interest" description="Disordered" evidence="1">
    <location>
        <begin position="1771"/>
        <end position="1831"/>
    </location>
</feature>
<feature type="compositionally biased region" description="Polar residues" evidence="1">
    <location>
        <begin position="2157"/>
        <end position="2167"/>
    </location>
</feature>
<feature type="region of interest" description="Disordered" evidence="1">
    <location>
        <begin position="1913"/>
        <end position="2208"/>
    </location>
</feature>
<dbReference type="GO" id="GO:0060271">
    <property type="term" value="P:cilium assembly"/>
    <property type="evidence" value="ECO:0007669"/>
    <property type="project" value="TreeGrafter"/>
</dbReference>
<dbReference type="Proteomes" id="UP000515152">
    <property type="component" value="Chromosome 9"/>
</dbReference>
<keyword evidence="3" id="KW-1185">Reference proteome</keyword>
<feature type="region of interest" description="Disordered" evidence="1">
    <location>
        <begin position="1857"/>
        <end position="1886"/>
    </location>
</feature>
<dbReference type="GO" id="GO:0071539">
    <property type="term" value="P:protein localization to centrosome"/>
    <property type="evidence" value="ECO:0007669"/>
    <property type="project" value="TreeGrafter"/>
</dbReference>
<feature type="compositionally biased region" description="Polar residues" evidence="1">
    <location>
        <begin position="2187"/>
        <end position="2201"/>
    </location>
</feature>
<dbReference type="KEGG" id="char:105911161"/>
<dbReference type="GeneID" id="105911161"/>